<dbReference type="CDD" id="cd17394">
    <property type="entry name" value="MFS_FucP_like"/>
    <property type="match status" value="1"/>
</dbReference>
<dbReference type="InterPro" id="IPR005964">
    <property type="entry name" value="Glc/Gal_transptr_bac"/>
</dbReference>
<reference evidence="13 14" key="1">
    <citation type="submission" date="2019-12" db="EMBL/GenBank/DDBJ databases">
        <title>Mucilaginibacter sp. HME9299 genome sequencing and assembly.</title>
        <authorList>
            <person name="Kang H."/>
            <person name="Kim H."/>
            <person name="Joh K."/>
        </authorList>
    </citation>
    <scope>NUCLEOTIDE SEQUENCE [LARGE SCALE GENOMIC DNA]</scope>
    <source>
        <strain evidence="13 14">HME9299</strain>
    </source>
</reference>
<dbReference type="SUPFAM" id="SSF103473">
    <property type="entry name" value="MFS general substrate transporter"/>
    <property type="match status" value="1"/>
</dbReference>
<dbReference type="InterPro" id="IPR005275">
    <property type="entry name" value="Lfuc_symporter_FucP"/>
</dbReference>
<keyword evidence="6" id="KW-0997">Cell inner membrane</keyword>
<evidence type="ECO:0000256" key="5">
    <source>
        <dbReference type="ARBA" id="ARBA00022475"/>
    </source>
</evidence>
<dbReference type="NCBIfam" id="TIGR01272">
    <property type="entry name" value="gluP"/>
    <property type="match status" value="1"/>
</dbReference>
<dbReference type="NCBIfam" id="TIGR00885">
    <property type="entry name" value="fucP"/>
    <property type="match status" value="1"/>
</dbReference>
<comment type="subcellular location">
    <subcellularLocation>
        <location evidence="2">Cell inner membrane</location>
        <topology evidence="2">Multi-pass membrane protein</topology>
    </subcellularLocation>
</comment>
<evidence type="ECO:0000256" key="11">
    <source>
        <dbReference type="SAM" id="Phobius"/>
    </source>
</evidence>
<dbReference type="GO" id="GO:0055056">
    <property type="term" value="F:D-glucose transmembrane transporter activity"/>
    <property type="evidence" value="ECO:0007669"/>
    <property type="project" value="InterPro"/>
</dbReference>
<evidence type="ECO:0000256" key="9">
    <source>
        <dbReference type="ARBA" id="ARBA00022989"/>
    </source>
</evidence>
<comment type="similarity">
    <text evidence="3">Belongs to the major facilitator superfamily. FHS transporter (TC 2.A.1.7) family.</text>
</comment>
<evidence type="ECO:0000259" key="12">
    <source>
        <dbReference type="PROSITE" id="PS50850"/>
    </source>
</evidence>
<feature type="transmembrane region" description="Helical" evidence="11">
    <location>
        <begin position="207"/>
        <end position="226"/>
    </location>
</feature>
<dbReference type="GO" id="GO:0015535">
    <property type="term" value="F:fucose:proton symporter activity"/>
    <property type="evidence" value="ECO:0007669"/>
    <property type="project" value="InterPro"/>
</dbReference>
<keyword evidence="10 11" id="KW-0472">Membrane</keyword>
<feature type="transmembrane region" description="Helical" evidence="11">
    <location>
        <begin position="113"/>
        <end position="132"/>
    </location>
</feature>
<organism evidence="13 14">
    <name type="scientific">Mucilaginibacter aquatilis</name>
    <dbReference type="NCBI Taxonomy" id="1517760"/>
    <lineage>
        <taxon>Bacteria</taxon>
        <taxon>Pseudomonadati</taxon>
        <taxon>Bacteroidota</taxon>
        <taxon>Sphingobacteriia</taxon>
        <taxon>Sphingobacteriales</taxon>
        <taxon>Sphingobacteriaceae</taxon>
        <taxon>Mucilaginibacter</taxon>
    </lineage>
</organism>
<feature type="transmembrane region" description="Helical" evidence="11">
    <location>
        <begin position="378"/>
        <end position="397"/>
    </location>
</feature>
<keyword evidence="5" id="KW-1003">Cell membrane</keyword>
<evidence type="ECO:0000256" key="7">
    <source>
        <dbReference type="ARBA" id="ARBA00022597"/>
    </source>
</evidence>
<feature type="transmembrane region" description="Helical" evidence="11">
    <location>
        <begin position="319"/>
        <end position="337"/>
    </location>
</feature>
<accession>A0A6I4IRA2</accession>
<dbReference type="AlphaFoldDB" id="A0A6I4IRA2"/>
<comment type="caution">
    <text evidence="13">The sequence shown here is derived from an EMBL/GenBank/DDBJ whole genome shotgun (WGS) entry which is preliminary data.</text>
</comment>
<dbReference type="InterPro" id="IPR020846">
    <property type="entry name" value="MFS_dom"/>
</dbReference>
<feature type="transmembrane region" description="Helical" evidence="11">
    <location>
        <begin position="90"/>
        <end position="107"/>
    </location>
</feature>
<feature type="transmembrane region" description="Helical" evidence="11">
    <location>
        <begin position="21"/>
        <end position="39"/>
    </location>
</feature>
<feature type="transmembrane region" description="Helical" evidence="11">
    <location>
        <begin position="343"/>
        <end position="366"/>
    </location>
</feature>
<evidence type="ECO:0000256" key="3">
    <source>
        <dbReference type="ARBA" id="ARBA00009120"/>
    </source>
</evidence>
<dbReference type="PANTHER" id="PTHR43702">
    <property type="entry name" value="L-FUCOSE-PROTON SYMPORTER"/>
    <property type="match status" value="1"/>
</dbReference>
<dbReference type="GO" id="GO:1904659">
    <property type="term" value="P:D-glucose transmembrane transport"/>
    <property type="evidence" value="ECO:0007669"/>
    <property type="project" value="InterPro"/>
</dbReference>
<protein>
    <submittedName>
        <fullName evidence="13">L-fucose:H+ symporter permease</fullName>
    </submittedName>
</protein>
<keyword evidence="14" id="KW-1185">Reference proteome</keyword>
<dbReference type="GO" id="GO:0005886">
    <property type="term" value="C:plasma membrane"/>
    <property type="evidence" value="ECO:0007669"/>
    <property type="project" value="UniProtKB-SubCell"/>
</dbReference>
<feature type="transmembrane region" description="Helical" evidence="11">
    <location>
        <begin position="409"/>
        <end position="427"/>
    </location>
</feature>
<name>A0A6I4IRA2_9SPHI</name>
<comment type="function">
    <text evidence="1">Intake of glucose and galactose.</text>
</comment>
<evidence type="ECO:0000313" key="13">
    <source>
        <dbReference type="EMBL" id="MVN93143.1"/>
    </source>
</evidence>
<dbReference type="OrthoDB" id="9786665at2"/>
<dbReference type="GO" id="GO:0005354">
    <property type="term" value="F:galactose transmembrane transporter activity"/>
    <property type="evidence" value="ECO:0007669"/>
    <property type="project" value="InterPro"/>
</dbReference>
<dbReference type="InterPro" id="IPR011701">
    <property type="entry name" value="MFS"/>
</dbReference>
<evidence type="ECO:0000256" key="4">
    <source>
        <dbReference type="ARBA" id="ARBA00022448"/>
    </source>
</evidence>
<dbReference type="EMBL" id="WQLA01000008">
    <property type="protein sequence ID" value="MVN93143.1"/>
    <property type="molecule type" value="Genomic_DNA"/>
</dbReference>
<dbReference type="PANTHER" id="PTHR43702:SF3">
    <property type="entry name" value="PROTEIN TSGA"/>
    <property type="match status" value="1"/>
</dbReference>
<dbReference type="InterPro" id="IPR036259">
    <property type="entry name" value="MFS_trans_sf"/>
</dbReference>
<feature type="domain" description="Major facilitator superfamily (MFS) profile" evidence="12">
    <location>
        <begin position="25"/>
        <end position="430"/>
    </location>
</feature>
<keyword evidence="8 11" id="KW-0812">Transmembrane</keyword>
<evidence type="ECO:0000313" key="14">
    <source>
        <dbReference type="Proteomes" id="UP000434850"/>
    </source>
</evidence>
<feature type="transmembrane region" description="Helical" evidence="11">
    <location>
        <begin position="59"/>
        <end position="83"/>
    </location>
</feature>
<keyword evidence="9 11" id="KW-1133">Transmembrane helix</keyword>
<feature type="transmembrane region" description="Helical" evidence="11">
    <location>
        <begin position="253"/>
        <end position="275"/>
    </location>
</feature>
<dbReference type="RefSeq" id="WP_157543455.1">
    <property type="nucleotide sequence ID" value="NZ_WQLA01000008.1"/>
</dbReference>
<dbReference type="Gene3D" id="1.20.1250.20">
    <property type="entry name" value="MFS general substrate transporter like domains"/>
    <property type="match status" value="2"/>
</dbReference>
<sequence length="436" mass="46712">MALITDQDSGLVTETNSSGKSYTLPFILIVSLFFLWGMAHNLDSILIPHLRKACQLKNWQSTLIDTSVFAAYFLMAIPAGMLLKKFGYKNSIIIGLTLFAGGAFLFVPAANTLSYPIFLGALFIIGCGLATLETAANPYATVLGDPAGATTRINLAASFNGLATIVGPYLGTIFILSGKEYTEAQLAAMSAVERANYFAGEAASVKVPYIILGCVLIAVALLFKVSNLPEIKNKAKEETSGGSFLGALRHRHLLWAVIAQFFYVGAQVCVTSFFIRMAHQGAHFDEKTAGTYLSWLYGGLFVAGRFIGTFLLKFIKPNVLLSVFAVLATLLCVVAILGEGGYVIYALGGVGFFMSIMFPTIFALGVEGLGDDTKPGSSWLIMSIVGGAILPVIMGLIIDSNGDNVQSGYIVPLLCFLVILYFGLNGYKIRKQIVTV</sequence>
<dbReference type="InterPro" id="IPR050375">
    <property type="entry name" value="MFS_TsgA-like"/>
</dbReference>
<gene>
    <name evidence="13" type="primary">fucP</name>
    <name evidence="13" type="ORF">GO816_18570</name>
</gene>
<dbReference type="PROSITE" id="PS50850">
    <property type="entry name" value="MFS"/>
    <property type="match status" value="1"/>
</dbReference>
<dbReference type="Proteomes" id="UP000434850">
    <property type="component" value="Unassembled WGS sequence"/>
</dbReference>
<keyword evidence="7" id="KW-0762">Sugar transport</keyword>
<feature type="transmembrane region" description="Helical" evidence="11">
    <location>
        <begin position="153"/>
        <end position="176"/>
    </location>
</feature>
<keyword evidence="4" id="KW-0813">Transport</keyword>
<evidence type="ECO:0000256" key="2">
    <source>
        <dbReference type="ARBA" id="ARBA00004429"/>
    </source>
</evidence>
<feature type="transmembrane region" description="Helical" evidence="11">
    <location>
        <begin position="295"/>
        <end position="312"/>
    </location>
</feature>
<proteinExistence type="inferred from homology"/>
<evidence type="ECO:0000256" key="1">
    <source>
        <dbReference type="ARBA" id="ARBA00003321"/>
    </source>
</evidence>
<dbReference type="Pfam" id="PF07690">
    <property type="entry name" value="MFS_1"/>
    <property type="match status" value="1"/>
</dbReference>
<evidence type="ECO:0000256" key="6">
    <source>
        <dbReference type="ARBA" id="ARBA00022519"/>
    </source>
</evidence>
<evidence type="ECO:0000256" key="8">
    <source>
        <dbReference type="ARBA" id="ARBA00022692"/>
    </source>
</evidence>
<evidence type="ECO:0000256" key="10">
    <source>
        <dbReference type="ARBA" id="ARBA00023136"/>
    </source>
</evidence>